<proteinExistence type="predicted"/>
<dbReference type="OrthoDB" id="660531at2"/>
<dbReference type="EMBL" id="CP032157">
    <property type="protein sequence ID" value="AXY77321.1"/>
    <property type="molecule type" value="Genomic_DNA"/>
</dbReference>
<evidence type="ECO:0000313" key="2">
    <source>
        <dbReference type="Proteomes" id="UP000263900"/>
    </source>
</evidence>
<evidence type="ECO:0000313" key="1">
    <source>
        <dbReference type="EMBL" id="AXY77321.1"/>
    </source>
</evidence>
<name>A0A3B7N5H0_9BACT</name>
<organism evidence="1 2">
    <name type="scientific">Paraflavitalea soli</name>
    <dbReference type="NCBI Taxonomy" id="2315862"/>
    <lineage>
        <taxon>Bacteria</taxon>
        <taxon>Pseudomonadati</taxon>
        <taxon>Bacteroidota</taxon>
        <taxon>Chitinophagia</taxon>
        <taxon>Chitinophagales</taxon>
        <taxon>Chitinophagaceae</taxon>
        <taxon>Paraflavitalea</taxon>
    </lineage>
</organism>
<dbReference type="Proteomes" id="UP000263900">
    <property type="component" value="Chromosome"/>
</dbReference>
<accession>A0A3B7N5H0</accession>
<dbReference type="KEGG" id="pseg:D3H65_26530"/>
<gene>
    <name evidence="1" type="ORF">D3H65_26530</name>
</gene>
<dbReference type="RefSeq" id="WP_119053197.1">
    <property type="nucleotide sequence ID" value="NZ_CP032157.1"/>
</dbReference>
<dbReference type="PROSITE" id="PS51257">
    <property type="entry name" value="PROKAR_LIPOPROTEIN"/>
    <property type="match status" value="1"/>
</dbReference>
<dbReference type="AlphaFoldDB" id="A0A3B7N5H0"/>
<keyword evidence="2" id="KW-1185">Reference proteome</keyword>
<sequence length="505" mass="53811">MNQIQRIGLLLAVVAGVVVSSCKKEKSLENGGSGPLGPEAWEFKEGATFKGPIDTAYYSSLGGVTSLVLEGVSTDQKDDFYLEIIGANLTAGTYSTPTVVFEYYSNGTLLYNNDPVAINKFSVTITKIDASGVSGTFSGEVKDTSGNVKTITDGKFSGKFNTVPPPPSGSGQLMLWAQQGCSGTPMVVIVNGQKDTITTFQPSAPSCGTAGTAFYTLPAGDYTWKAVCAGTTDTVSGNVSVTAGSCTAKEINMNAAPGITTCKLSNLASYELGNGARISAITSFFNAQNQVTKTQLLDSSSQTTGTLENEFNFTYTASRINVDAKQYFDLEPGGRINQFHGFADPTVDTSLAVIITYTYDANGYLSKASLALDVFPTQPVFVYTYTWAGGNLTKVTIDIIGGEKSVIDYQYDLTKAAKGFLSFHTNPEILLFQNAINFGKNSANVPTKSTWTDYDDKGAVIGAPVVSNFTNYVYDINGYVKSFDITGDGSVYGSEIRHVLSYKCF</sequence>
<protein>
    <submittedName>
        <fullName evidence="1">Uncharacterized protein</fullName>
    </submittedName>
</protein>
<reference evidence="1 2" key="1">
    <citation type="submission" date="2018-09" db="EMBL/GenBank/DDBJ databases">
        <title>Genome sequencing of strain 6GH32-13.</title>
        <authorList>
            <person name="Weon H.-Y."/>
            <person name="Heo J."/>
            <person name="Kwon S.-W."/>
        </authorList>
    </citation>
    <scope>NUCLEOTIDE SEQUENCE [LARGE SCALE GENOMIC DNA]</scope>
    <source>
        <strain evidence="1 2">5GH32-13</strain>
    </source>
</reference>